<protein>
    <submittedName>
        <fullName evidence="2">Uncharacterized protein</fullName>
    </submittedName>
</protein>
<dbReference type="AlphaFoldDB" id="A0AAV5EQV7"/>
<feature type="compositionally biased region" description="Basic and acidic residues" evidence="1">
    <location>
        <begin position="1"/>
        <end position="10"/>
    </location>
</feature>
<dbReference type="EMBL" id="BQKI01000078">
    <property type="protein sequence ID" value="GJN25217.1"/>
    <property type="molecule type" value="Genomic_DNA"/>
</dbReference>
<sequence>MPRAPLKEGTPKGASPGSVDHVREKLVETLERVVGYKEAENLFEAPYDFRYPAATPGLPSAVFSCFGSSLMLHVERANETNSNKPVILVTHSLRGYYALDFLHRSPLPWCRRYVMLSISVRGGPLIMQALASDLARRR</sequence>
<proteinExistence type="predicted"/>
<dbReference type="GO" id="GO:0008374">
    <property type="term" value="F:O-acyltransferase activity"/>
    <property type="evidence" value="ECO:0007669"/>
    <property type="project" value="InterPro"/>
</dbReference>
<evidence type="ECO:0000256" key="1">
    <source>
        <dbReference type="SAM" id="MobiDB-lite"/>
    </source>
</evidence>
<name>A0AAV5EQV7_ELECO</name>
<organism evidence="2 3">
    <name type="scientific">Eleusine coracana subsp. coracana</name>
    <dbReference type="NCBI Taxonomy" id="191504"/>
    <lineage>
        <taxon>Eukaryota</taxon>
        <taxon>Viridiplantae</taxon>
        <taxon>Streptophyta</taxon>
        <taxon>Embryophyta</taxon>
        <taxon>Tracheophyta</taxon>
        <taxon>Spermatophyta</taxon>
        <taxon>Magnoliopsida</taxon>
        <taxon>Liliopsida</taxon>
        <taxon>Poales</taxon>
        <taxon>Poaceae</taxon>
        <taxon>PACMAD clade</taxon>
        <taxon>Chloridoideae</taxon>
        <taxon>Cynodonteae</taxon>
        <taxon>Eleusininae</taxon>
        <taxon>Eleusine</taxon>
    </lineage>
</organism>
<reference evidence="2" key="1">
    <citation type="journal article" date="2018" name="DNA Res.">
        <title>Multiple hybrid de novo genome assembly of finger millet, an orphan allotetraploid crop.</title>
        <authorList>
            <person name="Hatakeyama M."/>
            <person name="Aluri S."/>
            <person name="Balachadran M.T."/>
            <person name="Sivarajan S.R."/>
            <person name="Patrignani A."/>
            <person name="Gruter S."/>
            <person name="Poveda L."/>
            <person name="Shimizu-Inatsugi R."/>
            <person name="Baeten J."/>
            <person name="Francoijs K.J."/>
            <person name="Nataraja K.N."/>
            <person name="Reddy Y.A.N."/>
            <person name="Phadnis S."/>
            <person name="Ravikumar R.L."/>
            <person name="Schlapbach R."/>
            <person name="Sreeman S.M."/>
            <person name="Shimizu K.K."/>
        </authorList>
    </citation>
    <scope>NUCLEOTIDE SEQUENCE</scope>
</reference>
<reference evidence="2" key="2">
    <citation type="submission" date="2021-12" db="EMBL/GenBank/DDBJ databases">
        <title>Resequencing data analysis of finger millet.</title>
        <authorList>
            <person name="Hatakeyama M."/>
            <person name="Aluri S."/>
            <person name="Balachadran M.T."/>
            <person name="Sivarajan S.R."/>
            <person name="Poveda L."/>
            <person name="Shimizu-Inatsugi R."/>
            <person name="Schlapbach R."/>
            <person name="Sreeman S.M."/>
            <person name="Shimizu K.K."/>
        </authorList>
    </citation>
    <scope>NUCLEOTIDE SEQUENCE</scope>
</reference>
<dbReference type="PANTHER" id="PTHR11440">
    <property type="entry name" value="LECITHIN-CHOLESTEROL ACYLTRANSFERASE-RELATED"/>
    <property type="match status" value="1"/>
</dbReference>
<accession>A0AAV5EQV7</accession>
<dbReference type="Gene3D" id="3.40.50.1820">
    <property type="entry name" value="alpha/beta hydrolase"/>
    <property type="match status" value="1"/>
</dbReference>
<dbReference type="InterPro" id="IPR003386">
    <property type="entry name" value="LACT/PDAT_acylTrfase"/>
</dbReference>
<evidence type="ECO:0000313" key="3">
    <source>
        <dbReference type="Proteomes" id="UP001054889"/>
    </source>
</evidence>
<keyword evidence="3" id="KW-1185">Reference proteome</keyword>
<dbReference type="GO" id="GO:0006629">
    <property type="term" value="P:lipid metabolic process"/>
    <property type="evidence" value="ECO:0007669"/>
    <property type="project" value="InterPro"/>
</dbReference>
<feature type="region of interest" description="Disordered" evidence="1">
    <location>
        <begin position="1"/>
        <end position="20"/>
    </location>
</feature>
<dbReference type="InterPro" id="IPR029058">
    <property type="entry name" value="AB_hydrolase_fold"/>
</dbReference>
<dbReference type="Proteomes" id="UP001054889">
    <property type="component" value="Unassembled WGS sequence"/>
</dbReference>
<comment type="caution">
    <text evidence="2">The sequence shown here is derived from an EMBL/GenBank/DDBJ whole genome shotgun (WGS) entry which is preliminary data.</text>
</comment>
<gene>
    <name evidence="2" type="primary">gb13016</name>
    <name evidence="2" type="ORF">PR202_gb13016</name>
</gene>
<evidence type="ECO:0000313" key="2">
    <source>
        <dbReference type="EMBL" id="GJN25217.1"/>
    </source>
</evidence>
<dbReference type="Pfam" id="PF02450">
    <property type="entry name" value="LCAT"/>
    <property type="match status" value="1"/>
</dbReference>